<dbReference type="EMBL" id="CM001886">
    <property type="protein sequence ID" value="EOY14794.1"/>
    <property type="molecule type" value="Genomic_DNA"/>
</dbReference>
<proteinExistence type="predicted"/>
<accession>A0A061FJX7</accession>
<dbReference type="Gramene" id="EOY14794">
    <property type="protein sequence ID" value="EOY14794"/>
    <property type="gene ID" value="TCM_034065"/>
</dbReference>
<evidence type="ECO:0000313" key="2">
    <source>
        <dbReference type="EMBL" id="EOY14794.1"/>
    </source>
</evidence>
<reference evidence="2 3" key="1">
    <citation type="journal article" date="2013" name="Genome Biol.">
        <title>The genome sequence of the most widely cultivated cacao type and its use to identify candidate genes regulating pod color.</title>
        <authorList>
            <person name="Motamayor J.C."/>
            <person name="Mockaitis K."/>
            <person name="Schmutz J."/>
            <person name="Haiminen N."/>
            <person name="Iii D.L."/>
            <person name="Cornejo O."/>
            <person name="Findley S.D."/>
            <person name="Zheng P."/>
            <person name="Utro F."/>
            <person name="Royaert S."/>
            <person name="Saski C."/>
            <person name="Jenkins J."/>
            <person name="Podicheti R."/>
            <person name="Zhao M."/>
            <person name="Scheffler B.E."/>
            <person name="Stack J.C."/>
            <person name="Feltus F.A."/>
            <person name="Mustiga G.M."/>
            <person name="Amores F."/>
            <person name="Phillips W."/>
            <person name="Marelli J.P."/>
            <person name="May G.D."/>
            <person name="Shapiro H."/>
            <person name="Ma J."/>
            <person name="Bustamante C.D."/>
            <person name="Schnell R.J."/>
            <person name="Main D."/>
            <person name="Gilbert D."/>
            <person name="Parida L."/>
            <person name="Kuhn D.N."/>
        </authorList>
    </citation>
    <scope>NUCLEOTIDE SEQUENCE [LARGE SCALE GENOMIC DNA]</scope>
    <source>
        <strain evidence="3">cv. Matina 1-6</strain>
    </source>
</reference>
<dbReference type="InParanoid" id="A0A061FJX7"/>
<gene>
    <name evidence="2" type="ORF">TCM_034065</name>
</gene>
<name>A0A061FJX7_THECC</name>
<protein>
    <submittedName>
        <fullName evidence="2">Uncharacterized protein</fullName>
    </submittedName>
</protein>
<dbReference type="HOGENOM" id="CLU_2709854_0_0_1"/>
<evidence type="ECO:0000313" key="3">
    <source>
        <dbReference type="Proteomes" id="UP000026915"/>
    </source>
</evidence>
<feature type="region of interest" description="Disordered" evidence="1">
    <location>
        <begin position="52"/>
        <end position="73"/>
    </location>
</feature>
<keyword evidence="3" id="KW-1185">Reference proteome</keyword>
<sequence length="73" mass="8404">MTKDQRSETYERGSFKSLLEAACMQQPRSVESSYLFPPHEWIVARFSRFVEHAEGDEPEPPRLLTTESVSDEG</sequence>
<evidence type="ECO:0000256" key="1">
    <source>
        <dbReference type="SAM" id="MobiDB-lite"/>
    </source>
</evidence>
<dbReference type="Proteomes" id="UP000026915">
    <property type="component" value="Chromosome 8"/>
</dbReference>
<dbReference type="AlphaFoldDB" id="A0A061FJX7"/>
<organism evidence="2 3">
    <name type="scientific">Theobroma cacao</name>
    <name type="common">Cacao</name>
    <name type="synonym">Cocoa</name>
    <dbReference type="NCBI Taxonomy" id="3641"/>
    <lineage>
        <taxon>Eukaryota</taxon>
        <taxon>Viridiplantae</taxon>
        <taxon>Streptophyta</taxon>
        <taxon>Embryophyta</taxon>
        <taxon>Tracheophyta</taxon>
        <taxon>Spermatophyta</taxon>
        <taxon>Magnoliopsida</taxon>
        <taxon>eudicotyledons</taxon>
        <taxon>Gunneridae</taxon>
        <taxon>Pentapetalae</taxon>
        <taxon>rosids</taxon>
        <taxon>malvids</taxon>
        <taxon>Malvales</taxon>
        <taxon>Malvaceae</taxon>
        <taxon>Byttnerioideae</taxon>
        <taxon>Theobroma</taxon>
    </lineage>
</organism>